<evidence type="ECO:0000256" key="2">
    <source>
        <dbReference type="ARBA" id="ARBA00022840"/>
    </source>
</evidence>
<evidence type="ECO:0000313" key="8">
    <source>
        <dbReference type="Proteomes" id="UP000324629"/>
    </source>
</evidence>
<organism evidence="7 8">
    <name type="scientific">Paragonimus westermani</name>
    <dbReference type="NCBI Taxonomy" id="34504"/>
    <lineage>
        <taxon>Eukaryota</taxon>
        <taxon>Metazoa</taxon>
        <taxon>Spiralia</taxon>
        <taxon>Lophotrochozoa</taxon>
        <taxon>Platyhelminthes</taxon>
        <taxon>Trematoda</taxon>
        <taxon>Digenea</taxon>
        <taxon>Plagiorchiida</taxon>
        <taxon>Troglotremata</taxon>
        <taxon>Troglotrematidae</taxon>
        <taxon>Paragonimus</taxon>
    </lineage>
</organism>
<feature type="region of interest" description="Disordered" evidence="5">
    <location>
        <begin position="276"/>
        <end position="338"/>
    </location>
</feature>
<accession>A0A5J4NBK5</accession>
<dbReference type="SUPFAM" id="SSF55550">
    <property type="entry name" value="SH2 domain"/>
    <property type="match status" value="1"/>
</dbReference>
<dbReference type="SMART" id="SM00252">
    <property type="entry name" value="SH2"/>
    <property type="match status" value="1"/>
</dbReference>
<proteinExistence type="predicted"/>
<dbReference type="InterPro" id="IPR035837">
    <property type="entry name" value="ABL_SH2"/>
</dbReference>
<evidence type="ECO:0000256" key="5">
    <source>
        <dbReference type="SAM" id="MobiDB-lite"/>
    </source>
</evidence>
<dbReference type="CDD" id="cd09935">
    <property type="entry name" value="SH2_ABL"/>
    <property type="match status" value="1"/>
</dbReference>
<dbReference type="Gene3D" id="3.30.200.20">
    <property type="entry name" value="Phosphorylase Kinase, domain 1"/>
    <property type="match status" value="1"/>
</dbReference>
<dbReference type="InterPro" id="IPR050198">
    <property type="entry name" value="Non-receptor_tyrosine_kinases"/>
</dbReference>
<dbReference type="EMBL" id="QNGE01004708">
    <property type="protein sequence ID" value="KAA3672619.1"/>
    <property type="molecule type" value="Genomic_DNA"/>
</dbReference>
<name>A0A5J4NBK5_9TREM</name>
<evidence type="ECO:0000259" key="6">
    <source>
        <dbReference type="PROSITE" id="PS50001"/>
    </source>
</evidence>
<dbReference type="PRINTS" id="PR00401">
    <property type="entry name" value="SH2DOMAIN"/>
</dbReference>
<protein>
    <recommendedName>
        <fullName evidence="6">SH2 domain-containing protein</fullName>
    </recommendedName>
</protein>
<sequence>MMTYPPTELGPNANAFNENHFHASSESSSHHETPGGTIGATGSTCEVSCAMVRTSQTKYRRGWVPTSYLAPAHVFNDPHHNRFIQQQPFLPTTGSIVLGPISDVRLPLTTQSTFPVQHSEHTAVRLTQGVPSDGATSITDGTQPNTVQLCSPASVHGPGLSAYPWYHGAVSRQAAEQLLRIGITGSFLVRESESAPGQLSVTVRHLGRVYHYRISQDTRGLFYITNVHRFPSVVQLINHHSRSADGLVSPLLYSVPKHPIPSPPVNQAPYSSIAAHAIPPFSGPPHPQQRLSYSPPGHRPPSLELTHVQEPISSQTHQPQPHPRDGPLPLGPSSTSVQVDSFARRQEESVDQDVTVLKGLAKSLNCCKCMKDSLVRDRVVLGVQDAAMSKRPFRQDVNVNDFLKEAAIMKKLRHRNLVQLLGDERLLDVGANVVEDNVTDLIQGDSNCDD</sequence>
<dbReference type="InterPro" id="IPR000980">
    <property type="entry name" value="SH2"/>
</dbReference>
<feature type="domain" description="SH2" evidence="6">
    <location>
        <begin position="165"/>
        <end position="255"/>
    </location>
</feature>
<comment type="caution">
    <text evidence="7">The sequence shown here is derived from an EMBL/GenBank/DDBJ whole genome shotgun (WGS) entry which is preliminary data.</text>
</comment>
<gene>
    <name evidence="7" type="ORF">DEA37_0005060</name>
</gene>
<evidence type="ECO:0000313" key="7">
    <source>
        <dbReference type="EMBL" id="KAA3672619.1"/>
    </source>
</evidence>
<keyword evidence="8" id="KW-1185">Reference proteome</keyword>
<dbReference type="InterPro" id="IPR036860">
    <property type="entry name" value="SH2_dom_sf"/>
</dbReference>
<dbReference type="PANTHER" id="PTHR24418">
    <property type="entry name" value="TYROSINE-PROTEIN KINASE"/>
    <property type="match status" value="1"/>
</dbReference>
<feature type="compositionally biased region" description="Basic and acidic residues" evidence="5">
    <location>
        <begin position="19"/>
        <end position="33"/>
    </location>
</feature>
<reference evidence="7 8" key="1">
    <citation type="journal article" date="2019" name="Gigascience">
        <title>Whole-genome sequence of the oriental lung fluke Paragonimus westermani.</title>
        <authorList>
            <person name="Oey H."/>
            <person name="Zakrzewski M."/>
            <person name="Narain K."/>
            <person name="Devi K.R."/>
            <person name="Agatsuma T."/>
            <person name="Nawaratna S."/>
            <person name="Gobert G.N."/>
            <person name="Jones M.K."/>
            <person name="Ragan M.A."/>
            <person name="McManus D.P."/>
            <person name="Krause L."/>
        </authorList>
    </citation>
    <scope>NUCLEOTIDE SEQUENCE [LARGE SCALE GENOMIC DNA]</scope>
    <source>
        <strain evidence="7 8">IND2009</strain>
    </source>
</reference>
<feature type="non-terminal residue" evidence="7">
    <location>
        <position position="450"/>
    </location>
</feature>
<evidence type="ECO:0000256" key="4">
    <source>
        <dbReference type="PROSITE-ProRule" id="PRU00191"/>
    </source>
</evidence>
<keyword evidence="3 4" id="KW-0727">SH2 domain</keyword>
<dbReference type="AlphaFoldDB" id="A0A5J4NBK5"/>
<evidence type="ECO:0000256" key="3">
    <source>
        <dbReference type="ARBA" id="ARBA00022999"/>
    </source>
</evidence>
<feature type="region of interest" description="Disordered" evidence="5">
    <location>
        <begin position="1"/>
        <end position="42"/>
    </location>
</feature>
<dbReference type="Gene3D" id="3.30.505.10">
    <property type="entry name" value="SH2 domain"/>
    <property type="match status" value="1"/>
</dbReference>
<keyword evidence="1" id="KW-0547">Nucleotide-binding</keyword>
<dbReference type="Proteomes" id="UP000324629">
    <property type="component" value="Unassembled WGS sequence"/>
</dbReference>
<dbReference type="GO" id="GO:0005524">
    <property type="term" value="F:ATP binding"/>
    <property type="evidence" value="ECO:0007669"/>
    <property type="project" value="UniProtKB-KW"/>
</dbReference>
<dbReference type="PROSITE" id="PS50001">
    <property type="entry name" value="SH2"/>
    <property type="match status" value="1"/>
</dbReference>
<dbReference type="Pfam" id="PF00017">
    <property type="entry name" value="SH2"/>
    <property type="match status" value="1"/>
</dbReference>
<keyword evidence="2" id="KW-0067">ATP-binding</keyword>
<evidence type="ECO:0000256" key="1">
    <source>
        <dbReference type="ARBA" id="ARBA00022741"/>
    </source>
</evidence>